<gene>
    <name evidence="7" type="ORF">BDK51DRAFT_12823</name>
</gene>
<sequence length="231" mass="25993">GSASGKTSVSARIIRNLGVPWVVLLSMDSFYNSLTEEQIAAAHRNEYNFDHPTSFDYGALFHVLHNLKKGNKVEVPIYDFATHSRLKKTTTVYGANVIIFEGIFALYDPRVRDLMDMKLFVDTDADIRLARRREFMGREGAGVGVIIPRGLDNTAAIDVITKHLSRQLDGRGLTLRTELAASPISKELPPSLILLTPRPELKAIHTIVRDKTTSRHDFIFFAERLSRMVIE</sequence>
<comment type="pathway">
    <text evidence="1">Pyrimidine metabolism; UMP biosynthesis via salvage pathway; UMP from uridine: step 1/1.</text>
</comment>
<dbReference type="CDD" id="cd02023">
    <property type="entry name" value="UMPK"/>
    <property type="match status" value="1"/>
</dbReference>
<protein>
    <recommendedName>
        <fullName evidence="2">uridine/cytidine kinase</fullName>
        <ecNumber evidence="2">2.7.1.48</ecNumber>
    </recommendedName>
</protein>
<dbReference type="EC" id="2.7.1.48" evidence="2"/>
<evidence type="ECO:0000256" key="2">
    <source>
        <dbReference type="ARBA" id="ARBA00012137"/>
    </source>
</evidence>
<dbReference type="UniPathway" id="UPA00574">
    <property type="reaction ID" value="UER00637"/>
</dbReference>
<dbReference type="InterPro" id="IPR029057">
    <property type="entry name" value="PRTase-like"/>
</dbReference>
<feature type="domain" description="Phosphoribulokinase/uridine kinase" evidence="6">
    <location>
        <begin position="2"/>
        <end position="132"/>
    </location>
</feature>
<evidence type="ECO:0000256" key="4">
    <source>
        <dbReference type="ARBA" id="ARBA00022741"/>
    </source>
</evidence>
<dbReference type="InterPro" id="IPR006083">
    <property type="entry name" value="PRK/URK"/>
</dbReference>
<dbReference type="AlphaFoldDB" id="A0A4P9W0Q7"/>
<dbReference type="InterPro" id="IPR027417">
    <property type="entry name" value="P-loop_NTPase"/>
</dbReference>
<dbReference type="InterPro" id="IPR000764">
    <property type="entry name" value="Uridine_kinase-like"/>
</dbReference>
<keyword evidence="5 7" id="KW-0418">Kinase</keyword>
<evidence type="ECO:0000256" key="5">
    <source>
        <dbReference type="ARBA" id="ARBA00022777"/>
    </source>
</evidence>
<feature type="non-terminal residue" evidence="7">
    <location>
        <position position="231"/>
    </location>
</feature>
<dbReference type="Pfam" id="PF00485">
    <property type="entry name" value="PRK"/>
    <property type="match status" value="1"/>
</dbReference>
<accession>A0A4P9W0Q7</accession>
<evidence type="ECO:0000313" key="8">
    <source>
        <dbReference type="Proteomes" id="UP000269721"/>
    </source>
</evidence>
<evidence type="ECO:0000256" key="3">
    <source>
        <dbReference type="ARBA" id="ARBA00022679"/>
    </source>
</evidence>
<dbReference type="Proteomes" id="UP000269721">
    <property type="component" value="Unassembled WGS sequence"/>
</dbReference>
<dbReference type="GO" id="GO:0044206">
    <property type="term" value="P:UMP salvage"/>
    <property type="evidence" value="ECO:0007669"/>
    <property type="project" value="UniProtKB-UniPathway"/>
</dbReference>
<dbReference type="OrthoDB" id="738517at2759"/>
<keyword evidence="3" id="KW-0808">Transferase</keyword>
<reference evidence="8" key="1">
    <citation type="journal article" date="2018" name="Nat. Microbiol.">
        <title>Leveraging single-cell genomics to expand the fungal tree of life.</title>
        <authorList>
            <person name="Ahrendt S.R."/>
            <person name="Quandt C.A."/>
            <person name="Ciobanu D."/>
            <person name="Clum A."/>
            <person name="Salamov A."/>
            <person name="Andreopoulos B."/>
            <person name="Cheng J.F."/>
            <person name="Woyke T."/>
            <person name="Pelin A."/>
            <person name="Henrissat B."/>
            <person name="Reynolds N.K."/>
            <person name="Benny G.L."/>
            <person name="Smith M.E."/>
            <person name="James T.Y."/>
            <person name="Grigoriev I.V."/>
        </authorList>
    </citation>
    <scope>NUCLEOTIDE SEQUENCE [LARGE SCALE GENOMIC DNA]</scope>
</reference>
<dbReference type="Gene3D" id="3.40.50.300">
    <property type="entry name" value="P-loop containing nucleotide triphosphate hydrolases"/>
    <property type="match status" value="1"/>
</dbReference>
<feature type="non-terminal residue" evidence="7">
    <location>
        <position position="1"/>
    </location>
</feature>
<evidence type="ECO:0000256" key="1">
    <source>
        <dbReference type="ARBA" id="ARBA00004690"/>
    </source>
</evidence>
<dbReference type="SUPFAM" id="SSF52540">
    <property type="entry name" value="P-loop containing nucleoside triphosphate hydrolases"/>
    <property type="match status" value="1"/>
</dbReference>
<dbReference type="PANTHER" id="PTHR10285">
    <property type="entry name" value="URIDINE KINASE"/>
    <property type="match status" value="1"/>
</dbReference>
<organism evidence="7 8">
    <name type="scientific">Blyttiomyces helicus</name>
    <dbReference type="NCBI Taxonomy" id="388810"/>
    <lineage>
        <taxon>Eukaryota</taxon>
        <taxon>Fungi</taxon>
        <taxon>Fungi incertae sedis</taxon>
        <taxon>Chytridiomycota</taxon>
        <taxon>Chytridiomycota incertae sedis</taxon>
        <taxon>Chytridiomycetes</taxon>
        <taxon>Chytridiomycetes incertae sedis</taxon>
        <taxon>Blyttiomyces</taxon>
    </lineage>
</organism>
<dbReference type="GO" id="GO:0004849">
    <property type="term" value="F:uridine kinase activity"/>
    <property type="evidence" value="ECO:0007669"/>
    <property type="project" value="UniProtKB-EC"/>
</dbReference>
<dbReference type="GO" id="GO:0005524">
    <property type="term" value="F:ATP binding"/>
    <property type="evidence" value="ECO:0007669"/>
    <property type="project" value="InterPro"/>
</dbReference>
<keyword evidence="4" id="KW-0547">Nucleotide-binding</keyword>
<keyword evidence="8" id="KW-1185">Reference proteome</keyword>
<evidence type="ECO:0000259" key="6">
    <source>
        <dbReference type="Pfam" id="PF00485"/>
    </source>
</evidence>
<name>A0A4P9W0Q7_9FUNG</name>
<evidence type="ECO:0000313" key="7">
    <source>
        <dbReference type="EMBL" id="RKO85729.1"/>
    </source>
</evidence>
<dbReference type="Gene3D" id="3.40.50.2020">
    <property type="match status" value="1"/>
</dbReference>
<proteinExistence type="predicted"/>
<dbReference type="PRINTS" id="PR00988">
    <property type="entry name" value="URIDINKINASE"/>
</dbReference>
<dbReference type="EMBL" id="KZ998804">
    <property type="protein sequence ID" value="RKO85729.1"/>
    <property type="molecule type" value="Genomic_DNA"/>
</dbReference>